<evidence type="ECO:0000256" key="3">
    <source>
        <dbReference type="ARBA" id="ARBA00048266"/>
    </source>
</evidence>
<dbReference type="Proteomes" id="UP000315496">
    <property type="component" value="Chromosome 2"/>
</dbReference>
<accession>A0A4Z1SSF4</accession>
<comment type="caution">
    <text evidence="8">The sequence shown here is derived from an EMBL/GenBank/DDBJ whole genome shotgun (WGS) entry which is preliminary data.</text>
</comment>
<dbReference type="PANTHER" id="PTHR45846:SF1">
    <property type="entry name" value="TRNA-DIHYDROURIDINE(47) SYNTHASE [NAD(P)(+)]-LIKE"/>
    <property type="match status" value="1"/>
</dbReference>
<keyword evidence="9" id="KW-1185">Reference proteome</keyword>
<name>A0A4Z1SSF4_GIAMU</name>
<dbReference type="InterPro" id="IPR013785">
    <property type="entry name" value="Aldolase_TIM"/>
</dbReference>
<dbReference type="GO" id="GO:0102265">
    <property type="term" value="F:tRNA-dihydrouridine47 synthase activity"/>
    <property type="evidence" value="ECO:0007669"/>
    <property type="project" value="UniProtKB-EC"/>
</dbReference>
<evidence type="ECO:0000259" key="7">
    <source>
        <dbReference type="Pfam" id="PF01207"/>
    </source>
</evidence>
<proteinExistence type="inferred from homology"/>
<feature type="domain" description="DUS-like FMN-binding" evidence="7">
    <location>
        <begin position="165"/>
        <end position="347"/>
    </location>
</feature>
<evidence type="ECO:0000256" key="6">
    <source>
        <dbReference type="ARBA" id="ARBA00049513"/>
    </source>
</evidence>
<evidence type="ECO:0000256" key="5">
    <source>
        <dbReference type="ARBA" id="ARBA00049447"/>
    </source>
</evidence>
<dbReference type="PANTHER" id="PTHR45846">
    <property type="entry name" value="TRNA-DIHYDROURIDINE(47) SYNTHASE [NAD(P)(+)]-LIKE"/>
    <property type="match status" value="1"/>
</dbReference>
<gene>
    <name evidence="8" type="ORF">GMRT_15536</name>
</gene>
<comment type="similarity">
    <text evidence="1">Belongs to the Dus family. Dus3 subfamily.</text>
</comment>
<dbReference type="EC" id="1.3.1.89" evidence="2"/>
<feature type="domain" description="DUS-like FMN-binding" evidence="7">
    <location>
        <begin position="376"/>
        <end position="446"/>
    </location>
</feature>
<dbReference type="GO" id="GO:0003723">
    <property type="term" value="F:RNA binding"/>
    <property type="evidence" value="ECO:0007669"/>
    <property type="project" value="TreeGrafter"/>
</dbReference>
<dbReference type="AlphaFoldDB" id="A0A4Z1SSF4"/>
<reference evidence="8 9" key="1">
    <citation type="submission" date="2019-05" db="EMBL/GenBank/DDBJ databases">
        <title>The compact genome of Giardia muris reveals important steps in the evolution of intestinal protozoan parasites.</title>
        <authorList>
            <person name="Xu F."/>
            <person name="Jimenez-Gonzalez A."/>
            <person name="Einarsson E."/>
            <person name="Astvaldsson A."/>
            <person name="Peirasmaki D."/>
            <person name="Eckmann L."/>
            <person name="Andersson J.O."/>
            <person name="Svard S.G."/>
            <person name="Jerlstrom-Hultqvist J."/>
        </authorList>
    </citation>
    <scope>NUCLEOTIDE SEQUENCE [LARGE SCALE GENOMIC DNA]</scope>
    <source>
        <strain evidence="8 9">Roberts-Thomson</strain>
    </source>
</reference>
<dbReference type="OrthoDB" id="259935at2759"/>
<evidence type="ECO:0000313" key="8">
    <source>
        <dbReference type="EMBL" id="TNJ28872.1"/>
    </source>
</evidence>
<dbReference type="VEuPathDB" id="GiardiaDB:GMRT_15536"/>
<evidence type="ECO:0000256" key="1">
    <source>
        <dbReference type="ARBA" id="ARBA00005451"/>
    </source>
</evidence>
<sequence length="530" mass="59522">MSAEEGVAVILPEYLVDAEPRETCEGPSRNASYGTSSQRLRQYCSYLIRGETCHSSRCDSFHDLDEFVAHYAPPETGLPCPFLEEYGVCPYSVNCLFGTHFRTSLADLRAKKYPPLRDQLVKYQNAFTTDVAAELRRSTFRQNPVPTRQRANLRELLSTKGCAVLAPMCTIGSLPFRRLCVEYGCPVTLSEMVFARDILQGNKAELTKIRRHPSERCFGIQLTGRGQELIDAALFIAQRCDCDFIDLNAACPQELATKRCCGAAIGSNRKRLQSAVNCLLQVGLRHGIPITVKLRAGDLWGNWQGIASALLLRETRITAISMHARSAKQRYSKLADWNYLMRTKRALETGIDPDDPNDKPEGIVALDPDSIPLLGGNGDIFHWNDLEDPQHAAVDYVLIGRGAAIKPWIFQELREHKTLDPSSKERLEMLRRFANYCLEYYGTDAIGTERARAQFLENWSFMCRYIPVGIMGAPQRINQRPPSFRGRDDLETLMSSTKAHAWVTLSEQLFGPVPTGFTFVPKHKSSECAS</sequence>
<dbReference type="Gene3D" id="3.20.20.70">
    <property type="entry name" value="Aldolase class I"/>
    <property type="match status" value="1"/>
</dbReference>
<dbReference type="CDD" id="cd02801">
    <property type="entry name" value="DUS_like_FMN"/>
    <property type="match status" value="1"/>
</dbReference>
<dbReference type="EMBL" id="VDLU01000002">
    <property type="protein sequence ID" value="TNJ28872.1"/>
    <property type="molecule type" value="Genomic_DNA"/>
</dbReference>
<evidence type="ECO:0000256" key="2">
    <source>
        <dbReference type="ARBA" id="ARBA00012376"/>
    </source>
</evidence>
<organism evidence="8 9">
    <name type="scientific">Giardia muris</name>
    <dbReference type="NCBI Taxonomy" id="5742"/>
    <lineage>
        <taxon>Eukaryota</taxon>
        <taxon>Metamonada</taxon>
        <taxon>Diplomonadida</taxon>
        <taxon>Hexamitidae</taxon>
        <taxon>Giardiinae</taxon>
        <taxon>Giardia</taxon>
    </lineage>
</organism>
<evidence type="ECO:0000256" key="4">
    <source>
        <dbReference type="ARBA" id="ARBA00048342"/>
    </source>
</evidence>
<protein>
    <recommendedName>
        <fullName evidence="2">tRNA-dihydrouridine(47) synthase [NAD(P)(+)]</fullName>
        <ecNumber evidence="2">1.3.1.89</ecNumber>
    </recommendedName>
</protein>
<evidence type="ECO:0000313" key="9">
    <source>
        <dbReference type="Proteomes" id="UP000315496"/>
    </source>
</evidence>
<comment type="catalytic activity">
    <reaction evidence="4">
        <text>a 5,6-dihydrouridine in mRNA + NAD(+) = a uridine in mRNA + NADH + H(+)</text>
        <dbReference type="Rhea" id="RHEA:69851"/>
        <dbReference type="Rhea" id="RHEA-COMP:14658"/>
        <dbReference type="Rhea" id="RHEA-COMP:17789"/>
        <dbReference type="ChEBI" id="CHEBI:15378"/>
        <dbReference type="ChEBI" id="CHEBI:57540"/>
        <dbReference type="ChEBI" id="CHEBI:57945"/>
        <dbReference type="ChEBI" id="CHEBI:65315"/>
        <dbReference type="ChEBI" id="CHEBI:74443"/>
    </reaction>
    <physiologicalReaction direction="right-to-left" evidence="4">
        <dbReference type="Rhea" id="RHEA:69853"/>
    </physiologicalReaction>
</comment>
<dbReference type="SUPFAM" id="SSF51395">
    <property type="entry name" value="FMN-linked oxidoreductases"/>
    <property type="match status" value="1"/>
</dbReference>
<dbReference type="Pfam" id="PF01207">
    <property type="entry name" value="Dus"/>
    <property type="match status" value="2"/>
</dbReference>
<comment type="catalytic activity">
    <reaction evidence="6">
        <text>5,6-dihydrouridine(47) in tRNA + NADP(+) = uridine(47) in tRNA + NADPH + H(+)</text>
        <dbReference type="Rhea" id="RHEA:53360"/>
        <dbReference type="Rhea" id="RHEA-COMP:13539"/>
        <dbReference type="Rhea" id="RHEA-COMP:13540"/>
        <dbReference type="ChEBI" id="CHEBI:15378"/>
        <dbReference type="ChEBI" id="CHEBI:57783"/>
        <dbReference type="ChEBI" id="CHEBI:58349"/>
        <dbReference type="ChEBI" id="CHEBI:65315"/>
        <dbReference type="ChEBI" id="CHEBI:74443"/>
        <dbReference type="EC" id="1.3.1.89"/>
    </reaction>
    <physiologicalReaction direction="right-to-left" evidence="6">
        <dbReference type="Rhea" id="RHEA:53362"/>
    </physiologicalReaction>
</comment>
<comment type="catalytic activity">
    <reaction evidence="5">
        <text>a 5,6-dihydrouridine in mRNA + NADP(+) = a uridine in mRNA + NADPH + H(+)</text>
        <dbReference type="Rhea" id="RHEA:69855"/>
        <dbReference type="Rhea" id="RHEA-COMP:14658"/>
        <dbReference type="Rhea" id="RHEA-COMP:17789"/>
        <dbReference type="ChEBI" id="CHEBI:15378"/>
        <dbReference type="ChEBI" id="CHEBI:57783"/>
        <dbReference type="ChEBI" id="CHEBI:58349"/>
        <dbReference type="ChEBI" id="CHEBI:65315"/>
        <dbReference type="ChEBI" id="CHEBI:74443"/>
    </reaction>
    <physiologicalReaction direction="right-to-left" evidence="5">
        <dbReference type="Rhea" id="RHEA:69857"/>
    </physiologicalReaction>
</comment>
<dbReference type="InterPro" id="IPR035587">
    <property type="entry name" value="DUS-like_FMN-bd"/>
</dbReference>
<comment type="catalytic activity">
    <reaction evidence="3">
        <text>5,6-dihydrouridine(47) in tRNA + NAD(+) = uridine(47) in tRNA + NADH + H(+)</text>
        <dbReference type="Rhea" id="RHEA:53364"/>
        <dbReference type="Rhea" id="RHEA-COMP:13539"/>
        <dbReference type="Rhea" id="RHEA-COMP:13540"/>
        <dbReference type="ChEBI" id="CHEBI:15378"/>
        <dbReference type="ChEBI" id="CHEBI:57540"/>
        <dbReference type="ChEBI" id="CHEBI:57945"/>
        <dbReference type="ChEBI" id="CHEBI:65315"/>
        <dbReference type="ChEBI" id="CHEBI:74443"/>
        <dbReference type="EC" id="1.3.1.89"/>
    </reaction>
    <physiologicalReaction direction="right-to-left" evidence="3">
        <dbReference type="Rhea" id="RHEA:53366"/>
    </physiologicalReaction>
</comment>